<evidence type="ECO:0000256" key="6">
    <source>
        <dbReference type="SAM" id="Phobius"/>
    </source>
</evidence>
<dbReference type="EMBL" id="LZRT01000121">
    <property type="protein sequence ID" value="OUM84624.1"/>
    <property type="molecule type" value="Genomic_DNA"/>
</dbReference>
<feature type="transmembrane region" description="Helical" evidence="6">
    <location>
        <begin position="37"/>
        <end position="58"/>
    </location>
</feature>
<sequence>MAERCGDSVRLRWKPIALVVLLVLLAVYPFLVGKSNYYMTLFAMMCIYAIAAMALNLLTGFGGQVSVGHAGFLAVGGYAAAILSTKVGMPFILALLLAGVVTGLIGLLIGLPAVRLRGHFLAVATLGFGLSIPQIALNWDDLTGGYSGIFVNKPVLFDTEFKFYYVVVVSIVLITWIIYNILRSALGRAFVAIRESEVAAQAMGIHVAFYKTVMFVISAFFTGLAGGLYGYWVGFISPNDFTATTSFMLLAMIVVGGLASLPGAILGAVLFTLIPHFTSQFVGVTNLVIGLAMALIILFRPQGLVSLGQLFSAKKRQSGDVSEQEAGELEKGAEEKYVNV</sequence>
<evidence type="ECO:0000256" key="2">
    <source>
        <dbReference type="ARBA" id="ARBA00022475"/>
    </source>
</evidence>
<evidence type="ECO:0000256" key="4">
    <source>
        <dbReference type="ARBA" id="ARBA00022989"/>
    </source>
</evidence>
<dbReference type="PANTHER" id="PTHR30482:SF10">
    <property type="entry name" value="HIGH-AFFINITY BRANCHED-CHAIN AMINO ACID TRANSPORT PROTEIN BRAE"/>
    <property type="match status" value="1"/>
</dbReference>
<dbReference type="AlphaFoldDB" id="A0A1Y3PBQ0"/>
<dbReference type="GO" id="GO:0005886">
    <property type="term" value="C:plasma membrane"/>
    <property type="evidence" value="ECO:0007669"/>
    <property type="project" value="UniProtKB-SubCell"/>
</dbReference>
<reference evidence="8" key="1">
    <citation type="submission" date="2016-06" db="EMBL/GenBank/DDBJ databases">
        <authorList>
            <person name="Nascimento L."/>
            <person name="Pereira R.V."/>
            <person name="Martins L.F."/>
            <person name="Quaggio R.B."/>
            <person name="Silva A.M."/>
            <person name="Setubal J.C."/>
        </authorList>
    </citation>
    <scope>NUCLEOTIDE SEQUENCE [LARGE SCALE GENOMIC DNA]</scope>
</reference>
<dbReference type="InterPro" id="IPR001851">
    <property type="entry name" value="ABC_transp_permease"/>
</dbReference>
<comment type="subcellular location">
    <subcellularLocation>
        <location evidence="1">Cell membrane</location>
        <topology evidence="1">Multi-pass membrane protein</topology>
    </subcellularLocation>
</comment>
<dbReference type="InterPro" id="IPR043428">
    <property type="entry name" value="LivM-like"/>
</dbReference>
<feature type="transmembrane region" description="Helical" evidence="6">
    <location>
        <begin position="118"/>
        <end position="137"/>
    </location>
</feature>
<protein>
    <submittedName>
        <fullName evidence="7">Inner-membrane translocator</fullName>
    </submittedName>
</protein>
<evidence type="ECO:0000256" key="3">
    <source>
        <dbReference type="ARBA" id="ARBA00022692"/>
    </source>
</evidence>
<feature type="transmembrane region" description="Helical" evidence="6">
    <location>
        <begin position="163"/>
        <end position="182"/>
    </location>
</feature>
<evidence type="ECO:0000313" key="8">
    <source>
        <dbReference type="Proteomes" id="UP000196475"/>
    </source>
</evidence>
<proteinExistence type="predicted"/>
<feature type="transmembrane region" description="Helical" evidence="6">
    <location>
        <begin position="247"/>
        <end position="274"/>
    </location>
</feature>
<feature type="transmembrane region" description="Helical" evidence="6">
    <location>
        <begin position="65"/>
        <end position="85"/>
    </location>
</feature>
<dbReference type="Pfam" id="PF02653">
    <property type="entry name" value="BPD_transp_2"/>
    <property type="match status" value="1"/>
</dbReference>
<dbReference type="CDD" id="cd06581">
    <property type="entry name" value="TM_PBP1_LivM_like"/>
    <property type="match status" value="1"/>
</dbReference>
<evidence type="ECO:0000313" key="7">
    <source>
        <dbReference type="EMBL" id="OUM84624.1"/>
    </source>
</evidence>
<keyword evidence="4 6" id="KW-1133">Transmembrane helix</keyword>
<organism evidence="7 8">
    <name type="scientific">Bacillus thermozeamaize</name>
    <dbReference type="NCBI Taxonomy" id="230954"/>
    <lineage>
        <taxon>Bacteria</taxon>
        <taxon>Bacillati</taxon>
        <taxon>Bacillota</taxon>
        <taxon>Bacilli</taxon>
        <taxon>Bacillales</taxon>
        <taxon>Bacillaceae</taxon>
        <taxon>Bacillus</taxon>
    </lineage>
</organism>
<dbReference type="GO" id="GO:0015658">
    <property type="term" value="F:branched-chain amino acid transmembrane transporter activity"/>
    <property type="evidence" value="ECO:0007669"/>
    <property type="project" value="InterPro"/>
</dbReference>
<name>A0A1Y3PBQ0_9BACI</name>
<dbReference type="PANTHER" id="PTHR30482">
    <property type="entry name" value="HIGH-AFFINITY BRANCHED-CHAIN AMINO ACID TRANSPORT SYSTEM PERMEASE"/>
    <property type="match status" value="1"/>
</dbReference>
<comment type="caution">
    <text evidence="7">The sequence shown here is derived from an EMBL/GenBank/DDBJ whole genome shotgun (WGS) entry which is preliminary data.</text>
</comment>
<accession>A0A1Y3PBQ0</accession>
<keyword evidence="2" id="KW-1003">Cell membrane</keyword>
<gene>
    <name evidence="7" type="ORF">BAA01_05640</name>
</gene>
<feature type="transmembrane region" description="Helical" evidence="6">
    <location>
        <begin position="12"/>
        <end position="31"/>
    </location>
</feature>
<keyword evidence="5 6" id="KW-0472">Membrane</keyword>
<evidence type="ECO:0000256" key="1">
    <source>
        <dbReference type="ARBA" id="ARBA00004651"/>
    </source>
</evidence>
<evidence type="ECO:0000256" key="5">
    <source>
        <dbReference type="ARBA" id="ARBA00023136"/>
    </source>
</evidence>
<feature type="transmembrane region" description="Helical" evidence="6">
    <location>
        <begin position="281"/>
        <end position="299"/>
    </location>
</feature>
<feature type="transmembrane region" description="Helical" evidence="6">
    <location>
        <begin position="91"/>
        <end position="111"/>
    </location>
</feature>
<keyword evidence="3 6" id="KW-0812">Transmembrane</keyword>
<dbReference type="Proteomes" id="UP000196475">
    <property type="component" value="Unassembled WGS sequence"/>
</dbReference>
<feature type="transmembrane region" description="Helical" evidence="6">
    <location>
        <begin position="213"/>
        <end position="235"/>
    </location>
</feature>